<dbReference type="Pfam" id="PF01325">
    <property type="entry name" value="Fe_dep_repress"/>
    <property type="match status" value="1"/>
</dbReference>
<dbReference type="Gene3D" id="2.30.30.90">
    <property type="match status" value="1"/>
</dbReference>
<organism evidence="8 9">
    <name type="scientific">Pseudobacter ginsenosidimutans</name>
    <dbReference type="NCBI Taxonomy" id="661488"/>
    <lineage>
        <taxon>Bacteria</taxon>
        <taxon>Pseudomonadati</taxon>
        <taxon>Bacteroidota</taxon>
        <taxon>Chitinophagia</taxon>
        <taxon>Chitinophagales</taxon>
        <taxon>Chitinophagaceae</taxon>
        <taxon>Pseudobacter</taxon>
    </lineage>
</organism>
<dbReference type="EMBL" id="SGXA01000006">
    <property type="protein sequence ID" value="RZS65150.1"/>
    <property type="molecule type" value="Genomic_DNA"/>
</dbReference>
<dbReference type="SMART" id="SM00529">
    <property type="entry name" value="HTH_DTXR"/>
    <property type="match status" value="1"/>
</dbReference>
<dbReference type="PANTHER" id="PTHR33238">
    <property type="entry name" value="IRON (METAL) DEPENDENT REPRESSOR, DTXR FAMILY"/>
    <property type="match status" value="1"/>
</dbReference>
<dbReference type="PROSITE" id="PS50944">
    <property type="entry name" value="HTH_DTXR"/>
    <property type="match status" value="1"/>
</dbReference>
<dbReference type="RefSeq" id="WP_225980067.1">
    <property type="nucleotide sequence ID" value="NZ_CP042431.1"/>
</dbReference>
<comment type="function">
    <text evidence="6">In the presence of manganese, represses expression of mntH and mntS. Up-regulates expression of mntP.</text>
</comment>
<gene>
    <name evidence="8" type="ORF">EV199_5906</name>
</gene>
<comment type="similarity">
    <text evidence="1">Belongs to the DtxR/MntR family.</text>
</comment>
<dbReference type="InterPro" id="IPR036388">
    <property type="entry name" value="WH-like_DNA-bd_sf"/>
</dbReference>
<dbReference type="AlphaFoldDB" id="A0A4V2EZ39"/>
<dbReference type="InterPro" id="IPR007167">
    <property type="entry name" value="Fe-transptr_FeoA-like"/>
</dbReference>
<dbReference type="InterPro" id="IPR036390">
    <property type="entry name" value="WH_DNA-bd_sf"/>
</dbReference>
<keyword evidence="9" id="KW-1185">Reference proteome</keyword>
<dbReference type="Gene3D" id="1.10.60.10">
    <property type="entry name" value="Iron dependent repressor, metal binding and dimerisation domain"/>
    <property type="match status" value="1"/>
</dbReference>
<dbReference type="InterPro" id="IPR050536">
    <property type="entry name" value="DtxR_MntR_Metal-Reg"/>
</dbReference>
<evidence type="ECO:0000256" key="5">
    <source>
        <dbReference type="ARBA" id="ARBA00023163"/>
    </source>
</evidence>
<dbReference type="InterPro" id="IPR001367">
    <property type="entry name" value="Fe_dep_repressor"/>
</dbReference>
<evidence type="ECO:0000313" key="8">
    <source>
        <dbReference type="EMBL" id="RZS65150.1"/>
    </source>
</evidence>
<evidence type="ECO:0000256" key="2">
    <source>
        <dbReference type="ARBA" id="ARBA00022386"/>
    </source>
</evidence>
<accession>A0A4V2EZ39</accession>
<comment type="caution">
    <text evidence="8">The sequence shown here is derived from an EMBL/GenBank/DDBJ whole genome shotgun (WGS) entry which is preliminary data.</text>
</comment>
<evidence type="ECO:0000256" key="3">
    <source>
        <dbReference type="ARBA" id="ARBA00023015"/>
    </source>
</evidence>
<keyword evidence="5" id="KW-0804">Transcription</keyword>
<reference evidence="8 9" key="1">
    <citation type="submission" date="2019-02" db="EMBL/GenBank/DDBJ databases">
        <title>Genomic Encyclopedia of Type Strains, Phase IV (KMG-IV): sequencing the most valuable type-strain genomes for metagenomic binning, comparative biology and taxonomic classification.</title>
        <authorList>
            <person name="Goeker M."/>
        </authorList>
    </citation>
    <scope>NUCLEOTIDE SEQUENCE [LARGE SCALE GENOMIC DNA]</scope>
    <source>
        <strain evidence="8 9">DSM 18116</strain>
    </source>
</reference>
<dbReference type="GO" id="GO:0046983">
    <property type="term" value="F:protein dimerization activity"/>
    <property type="evidence" value="ECO:0007669"/>
    <property type="project" value="InterPro"/>
</dbReference>
<dbReference type="Proteomes" id="UP000293874">
    <property type="component" value="Unassembled WGS sequence"/>
</dbReference>
<dbReference type="SUPFAM" id="SSF47979">
    <property type="entry name" value="Iron-dependent repressor protein, dimerization domain"/>
    <property type="match status" value="1"/>
</dbReference>
<dbReference type="Gene3D" id="1.10.10.10">
    <property type="entry name" value="Winged helix-like DNA-binding domain superfamily/Winged helix DNA-binding domain"/>
    <property type="match status" value="1"/>
</dbReference>
<dbReference type="GO" id="GO:0046914">
    <property type="term" value="F:transition metal ion binding"/>
    <property type="evidence" value="ECO:0007669"/>
    <property type="project" value="InterPro"/>
</dbReference>
<keyword evidence="3" id="KW-0805">Transcription regulation</keyword>
<proteinExistence type="inferred from homology"/>
<dbReference type="InterPro" id="IPR036421">
    <property type="entry name" value="Fe_dep_repressor_sf"/>
</dbReference>
<dbReference type="Pfam" id="PF02742">
    <property type="entry name" value="Fe_dep_repr_C"/>
    <property type="match status" value="1"/>
</dbReference>
<evidence type="ECO:0000259" key="7">
    <source>
        <dbReference type="PROSITE" id="PS50944"/>
    </source>
</evidence>
<dbReference type="GO" id="GO:0003700">
    <property type="term" value="F:DNA-binding transcription factor activity"/>
    <property type="evidence" value="ECO:0007669"/>
    <property type="project" value="InterPro"/>
</dbReference>
<evidence type="ECO:0000256" key="1">
    <source>
        <dbReference type="ARBA" id="ARBA00007871"/>
    </source>
</evidence>
<protein>
    <recommendedName>
        <fullName evidence="2">Transcriptional regulator MntR</fullName>
    </recommendedName>
</protein>
<dbReference type="SUPFAM" id="SSF46785">
    <property type="entry name" value="Winged helix' DNA-binding domain"/>
    <property type="match status" value="1"/>
</dbReference>
<evidence type="ECO:0000313" key="9">
    <source>
        <dbReference type="Proteomes" id="UP000293874"/>
    </source>
</evidence>
<evidence type="ECO:0000256" key="6">
    <source>
        <dbReference type="ARBA" id="ARBA00025185"/>
    </source>
</evidence>
<dbReference type="SMART" id="SM00899">
    <property type="entry name" value="FeoA"/>
    <property type="match status" value="1"/>
</dbReference>
<dbReference type="InterPro" id="IPR038157">
    <property type="entry name" value="FeoA_core_dom"/>
</dbReference>
<dbReference type="PANTHER" id="PTHR33238:SF7">
    <property type="entry name" value="IRON-DEPENDENT TRANSCRIPTIONAL REGULATOR"/>
    <property type="match status" value="1"/>
</dbReference>
<dbReference type="InterPro" id="IPR022687">
    <property type="entry name" value="HTH_DTXR"/>
</dbReference>
<evidence type="ECO:0000256" key="4">
    <source>
        <dbReference type="ARBA" id="ARBA00023125"/>
    </source>
</evidence>
<dbReference type="InterPro" id="IPR022689">
    <property type="entry name" value="Iron_dep_repressor"/>
</dbReference>
<dbReference type="Pfam" id="PF04023">
    <property type="entry name" value="FeoA"/>
    <property type="match status" value="1"/>
</dbReference>
<dbReference type="GO" id="GO:0003677">
    <property type="term" value="F:DNA binding"/>
    <property type="evidence" value="ECO:0007669"/>
    <property type="project" value="UniProtKB-KW"/>
</dbReference>
<name>A0A4V2EZ39_9BACT</name>
<keyword evidence="4" id="KW-0238">DNA-binding</keyword>
<feature type="domain" description="HTH dtxR-type" evidence="7">
    <location>
        <begin position="12"/>
        <end position="73"/>
    </location>
</feature>
<sequence>MSEAKRESMQKFSSSKENYLKAIFHLQKSDGVVTTNDVANELQTRPASVTDMLKKLKAQKLLIYERYKGFKLSQEGRKVALQIIRKHRLWEYFLVEKLNFGWDEVHEIAEELEHISSKQLIDRLDEFLGFPKTDPHGDPIPDSQGRFTLIRQVDLLHLPVNKTGEVSGIGDQSPEMLELLKHKQIGLGTRIEVKKVFAFDNSLELKIRNQTIVTVSEHVAKNVFVKYDE</sequence>